<sequence>MSSTCCVGRQRLDAGGALVAKRGKSDRSCLVGNACGGCVERQGLDSGSALCRPFRRFAISPFHNGAVLSISPRLRGVELRATRRPVTGVRMDEVARDPEAKISRL</sequence>
<name>A0A2I0B612_9ASPA</name>
<organism evidence="1 2">
    <name type="scientific">Apostasia shenzhenica</name>
    <dbReference type="NCBI Taxonomy" id="1088818"/>
    <lineage>
        <taxon>Eukaryota</taxon>
        <taxon>Viridiplantae</taxon>
        <taxon>Streptophyta</taxon>
        <taxon>Embryophyta</taxon>
        <taxon>Tracheophyta</taxon>
        <taxon>Spermatophyta</taxon>
        <taxon>Magnoliopsida</taxon>
        <taxon>Liliopsida</taxon>
        <taxon>Asparagales</taxon>
        <taxon>Orchidaceae</taxon>
        <taxon>Apostasioideae</taxon>
        <taxon>Apostasia</taxon>
    </lineage>
</organism>
<gene>
    <name evidence="1" type="ORF">AXF42_Ash017702</name>
</gene>
<keyword evidence="2" id="KW-1185">Reference proteome</keyword>
<evidence type="ECO:0000313" key="1">
    <source>
        <dbReference type="EMBL" id="PKA63234.1"/>
    </source>
</evidence>
<accession>A0A2I0B612</accession>
<evidence type="ECO:0000313" key="2">
    <source>
        <dbReference type="Proteomes" id="UP000236161"/>
    </source>
</evidence>
<reference evidence="1 2" key="1">
    <citation type="journal article" date="2017" name="Nature">
        <title>The Apostasia genome and the evolution of orchids.</title>
        <authorList>
            <person name="Zhang G.Q."/>
            <person name="Liu K.W."/>
            <person name="Li Z."/>
            <person name="Lohaus R."/>
            <person name="Hsiao Y.Y."/>
            <person name="Niu S.C."/>
            <person name="Wang J.Y."/>
            <person name="Lin Y.C."/>
            <person name="Xu Q."/>
            <person name="Chen L.J."/>
            <person name="Yoshida K."/>
            <person name="Fujiwara S."/>
            <person name="Wang Z.W."/>
            <person name="Zhang Y.Q."/>
            <person name="Mitsuda N."/>
            <person name="Wang M."/>
            <person name="Liu G.H."/>
            <person name="Pecoraro L."/>
            <person name="Huang H.X."/>
            <person name="Xiao X.J."/>
            <person name="Lin M."/>
            <person name="Wu X.Y."/>
            <person name="Wu W.L."/>
            <person name="Chen Y.Y."/>
            <person name="Chang S.B."/>
            <person name="Sakamoto S."/>
            <person name="Ohme-Takagi M."/>
            <person name="Yagi M."/>
            <person name="Zeng S.J."/>
            <person name="Shen C.Y."/>
            <person name="Yeh C.M."/>
            <person name="Luo Y.B."/>
            <person name="Tsai W.C."/>
            <person name="Van de Peer Y."/>
            <person name="Liu Z.J."/>
        </authorList>
    </citation>
    <scope>NUCLEOTIDE SEQUENCE [LARGE SCALE GENOMIC DNA]</scope>
    <source>
        <strain evidence="2">cv. Shenzhen</strain>
        <tissue evidence="1">Stem</tissue>
    </source>
</reference>
<protein>
    <submittedName>
        <fullName evidence="1">Uncharacterized protein</fullName>
    </submittedName>
</protein>
<proteinExistence type="predicted"/>
<dbReference type="EMBL" id="KZ451909">
    <property type="protein sequence ID" value="PKA63234.1"/>
    <property type="molecule type" value="Genomic_DNA"/>
</dbReference>
<dbReference type="Proteomes" id="UP000236161">
    <property type="component" value="Unassembled WGS sequence"/>
</dbReference>
<dbReference type="AlphaFoldDB" id="A0A2I0B612"/>